<dbReference type="RefSeq" id="WP_189362183.1">
    <property type="nucleotide sequence ID" value="NZ_BMWZ01000007.1"/>
</dbReference>
<dbReference type="PANTHER" id="PTHR28208">
    <property type="entry name" value="PHOSPHATIDATE PHOSPHATASE APP1"/>
    <property type="match status" value="1"/>
</dbReference>
<reference evidence="2" key="2">
    <citation type="submission" date="2020-09" db="EMBL/GenBank/DDBJ databases">
        <authorList>
            <person name="Sun Q."/>
            <person name="Kim S."/>
        </authorList>
    </citation>
    <scope>NUCLEOTIDE SEQUENCE</scope>
    <source>
        <strain evidence="2">KCTC 12710</strain>
    </source>
</reference>
<organism evidence="2 3">
    <name type="scientific">Algibacter mikhailovii</name>
    <dbReference type="NCBI Taxonomy" id="425498"/>
    <lineage>
        <taxon>Bacteria</taxon>
        <taxon>Pseudomonadati</taxon>
        <taxon>Bacteroidota</taxon>
        <taxon>Flavobacteriia</taxon>
        <taxon>Flavobacteriales</taxon>
        <taxon>Flavobacteriaceae</taxon>
        <taxon>Algibacter</taxon>
    </lineage>
</organism>
<comment type="caution">
    <text evidence="2">The sequence shown here is derived from an EMBL/GenBank/DDBJ whole genome shotgun (WGS) entry which is preliminary data.</text>
</comment>
<dbReference type="InterPro" id="IPR019236">
    <property type="entry name" value="APP1_cat"/>
</dbReference>
<sequence length="314" mass="36862">MPFIPQISVVSYKSRTIISGLILNTPYKKKRQTGLLNTLRGVLSSYKKPLLKNQEITVFIDNNSYVVKTNGHAVFEVELNISFDKAPNVRVWYQEEELHIHQNYPIFFKYSDTRFAIISDIDDTILVSHTASFFQRIGVLSFIPPAKRKPIDFTQKLLKLVELNDINMFYVSKSERNLFDVLTTFIQKQALPKGVLFLTPYLNLRELTKRKKGKDFKLDRIEFILKHSSDKKFVLIGDDTQKDMEVYEVISRKYKNQIVRIYIHQTRSRINSRKQLLWKKLKSTFPNAVYFNESTDIVKEIDLLRNLITNKAEL</sequence>
<accession>A0A918VE10</accession>
<reference evidence="2" key="1">
    <citation type="journal article" date="2014" name="Int. J. Syst. Evol. Microbiol.">
        <title>Complete genome sequence of Corynebacterium casei LMG S-19264T (=DSM 44701T), isolated from a smear-ripened cheese.</title>
        <authorList>
            <consortium name="US DOE Joint Genome Institute (JGI-PGF)"/>
            <person name="Walter F."/>
            <person name="Albersmeier A."/>
            <person name="Kalinowski J."/>
            <person name="Ruckert C."/>
        </authorList>
    </citation>
    <scope>NUCLEOTIDE SEQUENCE</scope>
    <source>
        <strain evidence="2">KCTC 12710</strain>
    </source>
</reference>
<keyword evidence="3" id="KW-1185">Reference proteome</keyword>
<feature type="domain" description="Phosphatidate phosphatase APP1 catalytic" evidence="1">
    <location>
        <begin position="116"/>
        <end position="264"/>
    </location>
</feature>
<evidence type="ECO:0000259" key="1">
    <source>
        <dbReference type="Pfam" id="PF09949"/>
    </source>
</evidence>
<dbReference type="Proteomes" id="UP000636004">
    <property type="component" value="Unassembled WGS sequence"/>
</dbReference>
<dbReference type="PANTHER" id="PTHR28208:SF3">
    <property type="entry name" value="PHOSPHATIDATE PHOSPHATASE APP1"/>
    <property type="match status" value="1"/>
</dbReference>
<evidence type="ECO:0000313" key="2">
    <source>
        <dbReference type="EMBL" id="GGZ89821.1"/>
    </source>
</evidence>
<dbReference type="EMBL" id="BMWZ01000007">
    <property type="protein sequence ID" value="GGZ89821.1"/>
    <property type="molecule type" value="Genomic_DNA"/>
</dbReference>
<dbReference type="AlphaFoldDB" id="A0A918VE10"/>
<dbReference type="InterPro" id="IPR052935">
    <property type="entry name" value="Mg2+_PAP"/>
</dbReference>
<dbReference type="GO" id="GO:0008195">
    <property type="term" value="F:phosphatidate phosphatase activity"/>
    <property type="evidence" value="ECO:0007669"/>
    <property type="project" value="InterPro"/>
</dbReference>
<dbReference type="Pfam" id="PF09949">
    <property type="entry name" value="APP1_cat"/>
    <property type="match status" value="1"/>
</dbReference>
<name>A0A918VE10_9FLAO</name>
<protein>
    <recommendedName>
        <fullName evidence="1">Phosphatidate phosphatase APP1 catalytic domain-containing protein</fullName>
    </recommendedName>
</protein>
<evidence type="ECO:0000313" key="3">
    <source>
        <dbReference type="Proteomes" id="UP000636004"/>
    </source>
</evidence>
<proteinExistence type="predicted"/>
<gene>
    <name evidence="2" type="ORF">GCM10007028_30150</name>
</gene>